<proteinExistence type="predicted"/>
<sequence length="112" mass="12806">MVLTSDGKIMPPFLFKSGEKIDQKAYNEVLRLIIQRETTRGPRTGLPFIQLPKCQEFCAINMANFWSKEMWPSSSPDFNPLDYAVWDTLKKETNKTSHPNVDSLKTAIIVAE</sequence>
<gene>
    <name evidence="1" type="ORF">FKW44_003916</name>
</gene>
<dbReference type="GO" id="GO:0003676">
    <property type="term" value="F:nucleic acid binding"/>
    <property type="evidence" value="ECO:0007669"/>
    <property type="project" value="InterPro"/>
</dbReference>
<dbReference type="Gene3D" id="3.30.420.10">
    <property type="entry name" value="Ribonuclease H-like superfamily/Ribonuclease H"/>
    <property type="match status" value="1"/>
</dbReference>
<accession>A0A7T8KMJ8</accession>
<evidence type="ECO:0000313" key="2">
    <source>
        <dbReference type="Proteomes" id="UP000595437"/>
    </source>
</evidence>
<keyword evidence="2" id="KW-1185">Reference proteome</keyword>
<dbReference type="EMBL" id="CP045891">
    <property type="protein sequence ID" value="QQP58555.1"/>
    <property type="molecule type" value="Genomic_DNA"/>
</dbReference>
<dbReference type="Proteomes" id="UP000595437">
    <property type="component" value="Chromosome 2"/>
</dbReference>
<dbReference type="AlphaFoldDB" id="A0A7T8KMJ8"/>
<organism evidence="1 2">
    <name type="scientific">Caligus rogercresseyi</name>
    <name type="common">Sea louse</name>
    <dbReference type="NCBI Taxonomy" id="217165"/>
    <lineage>
        <taxon>Eukaryota</taxon>
        <taxon>Metazoa</taxon>
        <taxon>Ecdysozoa</taxon>
        <taxon>Arthropoda</taxon>
        <taxon>Crustacea</taxon>
        <taxon>Multicrustacea</taxon>
        <taxon>Hexanauplia</taxon>
        <taxon>Copepoda</taxon>
        <taxon>Siphonostomatoida</taxon>
        <taxon>Caligidae</taxon>
        <taxon>Caligus</taxon>
    </lineage>
</organism>
<dbReference type="InterPro" id="IPR036397">
    <property type="entry name" value="RNaseH_sf"/>
</dbReference>
<evidence type="ECO:0000313" key="1">
    <source>
        <dbReference type="EMBL" id="QQP58555.1"/>
    </source>
</evidence>
<dbReference type="OrthoDB" id="9981685at2759"/>
<name>A0A7T8KMJ8_CALRO</name>
<protein>
    <submittedName>
        <fullName evidence="1">LOC100197594</fullName>
    </submittedName>
</protein>
<reference evidence="2" key="1">
    <citation type="submission" date="2021-01" db="EMBL/GenBank/DDBJ databases">
        <title>Caligus Genome Assembly.</title>
        <authorList>
            <person name="Gallardo-Escarate C."/>
        </authorList>
    </citation>
    <scope>NUCLEOTIDE SEQUENCE [LARGE SCALE GENOMIC DNA]</scope>
</reference>